<organism evidence="2 3">
    <name type="scientific">Solanum pennellii</name>
    <name type="common">Tomato</name>
    <name type="synonym">Lycopersicon pennellii</name>
    <dbReference type="NCBI Taxonomy" id="28526"/>
    <lineage>
        <taxon>Eukaryota</taxon>
        <taxon>Viridiplantae</taxon>
        <taxon>Streptophyta</taxon>
        <taxon>Embryophyta</taxon>
        <taxon>Tracheophyta</taxon>
        <taxon>Spermatophyta</taxon>
        <taxon>Magnoliopsida</taxon>
        <taxon>eudicotyledons</taxon>
        <taxon>Gunneridae</taxon>
        <taxon>Pentapetalae</taxon>
        <taxon>asterids</taxon>
        <taxon>lamiids</taxon>
        <taxon>Solanales</taxon>
        <taxon>Solanaceae</taxon>
        <taxon>Solanoideae</taxon>
        <taxon>Solaneae</taxon>
        <taxon>Solanum</taxon>
        <taxon>Solanum subgen. Lycopersicon</taxon>
    </lineage>
</organism>
<sequence>MCNTGSTTTFLLGGSCLLQVLLVDGHNLVRLVQSLEMTISSPNIPLEILATLLNLDGDAEYSLLVNLKRLDDLQLSRQISIETLHNYLA</sequence>
<dbReference type="GeneID" id="107002131"/>
<feature type="signal peptide" evidence="1">
    <location>
        <begin position="1"/>
        <end position="25"/>
    </location>
</feature>
<reference evidence="3" key="2">
    <citation type="submission" date="2025-08" db="UniProtKB">
        <authorList>
            <consortium name="RefSeq"/>
        </authorList>
    </citation>
    <scope>IDENTIFICATION</scope>
</reference>
<name>A0ABM1FDX6_SOLPN</name>
<feature type="chain" id="PRO_5045113989" evidence="1">
    <location>
        <begin position="26"/>
        <end position="89"/>
    </location>
</feature>
<accession>A0ABM1FDX6</accession>
<reference evidence="2" key="1">
    <citation type="journal article" date="2014" name="Nat. Genet.">
        <title>The genome of the stress-tolerant wild tomato species Solanum pennellii.</title>
        <authorList>
            <person name="Bolger A."/>
            <person name="Scossa F."/>
            <person name="Bolger M.E."/>
            <person name="Lanz C."/>
            <person name="Maumus F."/>
            <person name="Tohge T."/>
            <person name="Quesneville H."/>
            <person name="Alseekh S."/>
            <person name="Sorensen I."/>
            <person name="Lichtenstein G."/>
            <person name="Fich E.A."/>
            <person name="Conte M."/>
            <person name="Keller H."/>
            <person name="Schneeberger K."/>
            <person name="Schwacke R."/>
            <person name="Ofner I."/>
            <person name="Vrebalov J."/>
            <person name="Xu Y."/>
            <person name="Osorio S."/>
            <person name="Aflitos S.A."/>
            <person name="Schijlen E."/>
            <person name="Jimenez-Gomez J.M."/>
            <person name="Ryngajllo M."/>
            <person name="Kimura S."/>
            <person name="Kumar R."/>
            <person name="Koenig D."/>
            <person name="Headland L.R."/>
            <person name="Maloof J.N."/>
            <person name="Sinha N."/>
            <person name="van Ham R.C."/>
            <person name="Lankhorst R.K."/>
            <person name="Mao L."/>
            <person name="Vogel A."/>
            <person name="Arsova B."/>
            <person name="Panstruga R."/>
            <person name="Fei Z."/>
            <person name="Rose J.K."/>
            <person name="Zamir D."/>
            <person name="Carrari F."/>
            <person name="Giovannoni J.J."/>
            <person name="Weigel D."/>
            <person name="Usadel B."/>
            <person name="Fernie A.R."/>
        </authorList>
    </citation>
    <scope>NUCLEOTIDE SEQUENCE [LARGE SCALE GENOMIC DNA]</scope>
    <source>
        <strain evidence="2">cv. LA0716</strain>
    </source>
</reference>
<evidence type="ECO:0000313" key="2">
    <source>
        <dbReference type="Proteomes" id="UP000694930"/>
    </source>
</evidence>
<evidence type="ECO:0000313" key="3">
    <source>
        <dbReference type="RefSeq" id="XP_015055526.1"/>
    </source>
</evidence>
<keyword evidence="2" id="KW-1185">Reference proteome</keyword>
<proteinExistence type="predicted"/>
<gene>
    <name evidence="3" type="primary">LOC107002131</name>
</gene>
<keyword evidence="1" id="KW-0732">Signal</keyword>
<dbReference type="Proteomes" id="UP000694930">
    <property type="component" value="Chromosome 10"/>
</dbReference>
<evidence type="ECO:0000256" key="1">
    <source>
        <dbReference type="SAM" id="SignalP"/>
    </source>
</evidence>
<dbReference type="RefSeq" id="XP_015055526.1">
    <property type="nucleotide sequence ID" value="XM_015200040.2"/>
</dbReference>
<protein>
    <submittedName>
        <fullName evidence="3">Serine/threonine-protein kinase TOR-like</fullName>
    </submittedName>
</protein>